<dbReference type="EMBL" id="KI295918">
    <property type="protein sequence ID" value="ESA02154.1"/>
    <property type="molecule type" value="Genomic_DNA"/>
</dbReference>
<dbReference type="AlphaFoldDB" id="U9T1U5"/>
<name>U9T1U5_RHIID</name>
<dbReference type="HOGENOM" id="CLU_2278946_0_0_1"/>
<proteinExistence type="predicted"/>
<protein>
    <submittedName>
        <fullName evidence="1">Uncharacterized protein</fullName>
    </submittedName>
</protein>
<reference evidence="1" key="1">
    <citation type="submission" date="2013-07" db="EMBL/GenBank/DDBJ databases">
        <title>The genome of an arbuscular mycorrhizal fungus provides insights into the evolution of the oldest plant symbiosis.</title>
        <authorList>
            <consortium name="DOE Joint Genome Institute"/>
            <person name="Tisserant E."/>
            <person name="Malbreil M."/>
            <person name="Kuo A."/>
            <person name="Kohler A."/>
            <person name="Symeonidi A."/>
            <person name="Balestrini R."/>
            <person name="Charron P."/>
            <person name="Duensing N."/>
            <person name="Frei-dit-Frey N."/>
            <person name="Gianinazzi-Pearson V."/>
            <person name="Gilbert B."/>
            <person name="Handa Y."/>
            <person name="Hijri M."/>
            <person name="Kaul R."/>
            <person name="Kawaguchi M."/>
            <person name="Krajinski F."/>
            <person name="Lammers P."/>
            <person name="Lapierre D."/>
            <person name="Masclaux F.G."/>
            <person name="Murat C."/>
            <person name="Morin E."/>
            <person name="Ndikumana S."/>
            <person name="Pagni M."/>
            <person name="Petitpierre D."/>
            <person name="Requena N."/>
            <person name="Rosikiewicz P."/>
            <person name="Riley R."/>
            <person name="Saito K."/>
            <person name="San Clemente H."/>
            <person name="Shapiro H."/>
            <person name="van Tuinen D."/>
            <person name="Becard G."/>
            <person name="Bonfante P."/>
            <person name="Paszkowski U."/>
            <person name="Shachar-Hill Y."/>
            <person name="Young J.P."/>
            <person name="Sanders I.R."/>
            <person name="Henrissat B."/>
            <person name="Rensing S.A."/>
            <person name="Grigoriev I.V."/>
            <person name="Corradi N."/>
            <person name="Roux C."/>
            <person name="Martin F."/>
        </authorList>
    </citation>
    <scope>NUCLEOTIDE SEQUENCE</scope>
    <source>
        <strain evidence="1">DAOM 197198</strain>
    </source>
</reference>
<evidence type="ECO:0000313" key="1">
    <source>
        <dbReference type="EMBL" id="ESA02154.1"/>
    </source>
</evidence>
<gene>
    <name evidence="1" type="ORF">GLOINDRAFT_86524</name>
</gene>
<organism evidence="1">
    <name type="scientific">Rhizophagus irregularis (strain DAOM 181602 / DAOM 197198 / MUCL 43194)</name>
    <name type="common">Arbuscular mycorrhizal fungus</name>
    <name type="synonym">Glomus intraradices</name>
    <dbReference type="NCBI Taxonomy" id="747089"/>
    <lineage>
        <taxon>Eukaryota</taxon>
        <taxon>Fungi</taxon>
        <taxon>Fungi incertae sedis</taxon>
        <taxon>Mucoromycota</taxon>
        <taxon>Glomeromycotina</taxon>
        <taxon>Glomeromycetes</taxon>
        <taxon>Glomerales</taxon>
        <taxon>Glomeraceae</taxon>
        <taxon>Rhizophagus</taxon>
    </lineage>
</organism>
<sequence>MVMLYIVVKIVDQHLAVVMTYFKIVIVNGKTIQAFVLILKLICHKVICRTIEALGWLLDKFGRRRSNVVRSISVTSRKFTAPAANCKIMETFPHLLISMGDY</sequence>
<accession>U9T1U5</accession>